<dbReference type="Proteomes" id="UP000198619">
    <property type="component" value="Unassembled WGS sequence"/>
</dbReference>
<dbReference type="RefSeq" id="WP_090042755.1">
    <property type="nucleotide sequence ID" value="NZ_FOKI01000038.1"/>
</dbReference>
<proteinExistence type="predicted"/>
<evidence type="ECO:0000313" key="2">
    <source>
        <dbReference type="EMBL" id="SFB37966.1"/>
    </source>
</evidence>
<dbReference type="OrthoDB" id="2666736at2"/>
<dbReference type="EMBL" id="FOKI01000038">
    <property type="protein sequence ID" value="SFB37966.1"/>
    <property type="molecule type" value="Genomic_DNA"/>
</dbReference>
<name>A0A1I1AKS5_9CLOT</name>
<organism evidence="2 3">
    <name type="scientific">Clostridium frigidicarnis</name>
    <dbReference type="NCBI Taxonomy" id="84698"/>
    <lineage>
        <taxon>Bacteria</taxon>
        <taxon>Bacillati</taxon>
        <taxon>Bacillota</taxon>
        <taxon>Clostridia</taxon>
        <taxon>Eubacteriales</taxon>
        <taxon>Clostridiaceae</taxon>
        <taxon>Clostridium</taxon>
    </lineage>
</organism>
<dbReference type="AlphaFoldDB" id="A0A1I1AKS5"/>
<evidence type="ECO:0000256" key="1">
    <source>
        <dbReference type="SAM" id="MobiDB-lite"/>
    </source>
</evidence>
<accession>A0A1I1AKS5</accession>
<feature type="region of interest" description="Disordered" evidence="1">
    <location>
        <begin position="1"/>
        <end position="76"/>
    </location>
</feature>
<gene>
    <name evidence="2" type="ORF">SAMN04488528_103818</name>
</gene>
<sequence>MENDKEVKELDDDKEVVVEKSKEKPVDNGNINEKEENKTEEVKNTTTLNKESNQPIQSKTNTSKKSDEKSNISANSNPEVYVSKNLGISMEAPSNWKNSYSICEENDCIVVSFKSNGVKPSNKMEGFLLTIIKNPKKNNGNMLGVIGNKYITINGVPFLVGGPTGITLNEDHPGYNKYLKMLKETGKVASTIKGINYLDFIQIQNLYLYEI</sequence>
<keyword evidence="3" id="KW-1185">Reference proteome</keyword>
<feature type="compositionally biased region" description="Basic and acidic residues" evidence="1">
    <location>
        <begin position="15"/>
        <end position="43"/>
    </location>
</feature>
<protein>
    <submittedName>
        <fullName evidence="2">Uncharacterized protein</fullName>
    </submittedName>
</protein>
<dbReference type="STRING" id="84698.SAMN04488528_103818"/>
<feature type="compositionally biased region" description="Polar residues" evidence="1">
    <location>
        <begin position="52"/>
        <end position="63"/>
    </location>
</feature>
<evidence type="ECO:0000313" key="3">
    <source>
        <dbReference type="Proteomes" id="UP000198619"/>
    </source>
</evidence>
<reference evidence="2 3" key="1">
    <citation type="submission" date="2016-10" db="EMBL/GenBank/DDBJ databases">
        <authorList>
            <person name="de Groot N.N."/>
        </authorList>
    </citation>
    <scope>NUCLEOTIDE SEQUENCE [LARGE SCALE GENOMIC DNA]</scope>
    <source>
        <strain evidence="2 3">DSM 12271</strain>
    </source>
</reference>